<dbReference type="HAMAP" id="MF_00105">
    <property type="entry name" value="GreA_GreB"/>
    <property type="match status" value="1"/>
</dbReference>
<dbReference type="InterPro" id="IPR028624">
    <property type="entry name" value="Tscrpt_elong_fac_GreA/B"/>
</dbReference>
<evidence type="ECO:0000259" key="6">
    <source>
        <dbReference type="Pfam" id="PF03449"/>
    </source>
</evidence>
<protein>
    <recommendedName>
        <fullName evidence="4">Transcription elongation factor GreB</fullName>
    </recommendedName>
    <alternativeName>
        <fullName evidence="4">Transcript cleavage factor GreB</fullName>
    </alternativeName>
</protein>
<dbReference type="GO" id="GO:0006354">
    <property type="term" value="P:DNA-templated transcription elongation"/>
    <property type="evidence" value="ECO:0007669"/>
    <property type="project" value="TreeGrafter"/>
</dbReference>
<dbReference type="InterPro" id="IPR023459">
    <property type="entry name" value="Tscrpt_elong_fac_GreA/B_fam"/>
</dbReference>
<dbReference type="Proteomes" id="UP000295719">
    <property type="component" value="Unassembled WGS sequence"/>
</dbReference>
<evidence type="ECO:0000256" key="2">
    <source>
        <dbReference type="ARBA" id="ARBA00023125"/>
    </source>
</evidence>
<dbReference type="Pfam" id="PF03449">
    <property type="entry name" value="GreA_GreB_N"/>
    <property type="match status" value="1"/>
</dbReference>
<proteinExistence type="inferred from homology"/>
<dbReference type="InterPro" id="IPR001437">
    <property type="entry name" value="Tscrpt_elong_fac_GreA/B_C"/>
</dbReference>
<dbReference type="PROSITE" id="PS00829">
    <property type="entry name" value="GREAB_1"/>
    <property type="match status" value="1"/>
</dbReference>
<dbReference type="AlphaFoldDB" id="A0A4R3YN59"/>
<comment type="similarity">
    <text evidence="4">Belongs to the GreA/GreB family. GreB subfamily.</text>
</comment>
<dbReference type="PANTHER" id="PTHR30437:SF6">
    <property type="entry name" value="TRANSCRIPTION ELONGATION FACTOR GREB"/>
    <property type="match status" value="1"/>
</dbReference>
<dbReference type="PANTHER" id="PTHR30437">
    <property type="entry name" value="TRANSCRIPTION ELONGATION FACTOR GREA"/>
    <property type="match status" value="1"/>
</dbReference>
<dbReference type="Gene3D" id="1.10.287.180">
    <property type="entry name" value="Transcription elongation factor, GreA/GreB, N-terminal domain"/>
    <property type="match status" value="1"/>
</dbReference>
<dbReference type="Gene3D" id="3.10.50.30">
    <property type="entry name" value="Transcription elongation factor, GreA/GreB, C-terminal domain"/>
    <property type="match status" value="1"/>
</dbReference>
<sequence length="166" mass="19572">MTRIMKTNLLTRQGYQELQDELDHLWKRYRPEITEKVSWAASLGDRSENADYHYNKKILREIDRRVRYLRKVLKEARIVDYSPQQEGRVFFGAWVEIENEQGEIKSFRIVGPDEIYRHKGHISIDSPMARALLKKAKDEEAQVQTPDGLKTWYVTAISYTGPIETD</sequence>
<keyword evidence="1 4" id="KW-0805">Transcription regulation</keyword>
<evidence type="ECO:0000256" key="4">
    <source>
        <dbReference type="HAMAP-Rule" id="MF_00930"/>
    </source>
</evidence>
<name>A0A4R3YN59_9GAMM</name>
<dbReference type="PIRSF" id="PIRSF006092">
    <property type="entry name" value="GreA_GreB"/>
    <property type="match status" value="1"/>
</dbReference>
<gene>
    <name evidence="4" type="primary">greB</name>
    <name evidence="7" type="ORF">EDC52_10854</name>
</gene>
<evidence type="ECO:0000313" key="7">
    <source>
        <dbReference type="EMBL" id="TCV93672.1"/>
    </source>
</evidence>
<dbReference type="InterPro" id="IPR036953">
    <property type="entry name" value="GreA/GreB_C_sf"/>
</dbReference>
<comment type="caution">
    <text evidence="7">The sequence shown here is derived from an EMBL/GenBank/DDBJ whole genome shotgun (WGS) entry which is preliminary data.</text>
</comment>
<evidence type="ECO:0000256" key="3">
    <source>
        <dbReference type="ARBA" id="ARBA00023163"/>
    </source>
</evidence>
<keyword evidence="7" id="KW-0251">Elongation factor</keyword>
<dbReference type="InterPro" id="IPR018151">
    <property type="entry name" value="TF_GreA/GreB_CS"/>
</dbReference>
<dbReference type="Pfam" id="PF01272">
    <property type="entry name" value="GreA_GreB"/>
    <property type="match status" value="1"/>
</dbReference>
<organism evidence="7 8">
    <name type="scientific">Biostraticola tofi</name>
    <dbReference type="NCBI Taxonomy" id="466109"/>
    <lineage>
        <taxon>Bacteria</taxon>
        <taxon>Pseudomonadati</taxon>
        <taxon>Pseudomonadota</taxon>
        <taxon>Gammaproteobacteria</taxon>
        <taxon>Enterobacterales</taxon>
        <taxon>Bruguierivoracaceae</taxon>
        <taxon>Biostraticola</taxon>
    </lineage>
</organism>
<feature type="domain" description="Transcription elongation factor GreA/GreB C-terminal" evidence="5">
    <location>
        <begin position="85"/>
        <end position="159"/>
    </location>
</feature>
<keyword evidence="8" id="KW-1185">Reference proteome</keyword>
<dbReference type="SUPFAM" id="SSF54534">
    <property type="entry name" value="FKBP-like"/>
    <property type="match status" value="1"/>
</dbReference>
<evidence type="ECO:0000256" key="1">
    <source>
        <dbReference type="ARBA" id="ARBA00023015"/>
    </source>
</evidence>
<comment type="function">
    <text evidence="4">Necessary for efficient RNA polymerase transcription elongation past template-encoded arresting sites. The arresting sites in DNA have the property of trapping a certain fraction of elongating RNA polymerases that pass through, resulting in locked ternary complexes. Cleavage of the nascent transcript by cleavage factors such as GreA or GreB allows the resumption of elongation from the new 3'terminus. GreB releases sequences of up to 9 nucleotides in length.</text>
</comment>
<keyword evidence="2 4" id="KW-0238">DNA-binding</keyword>
<dbReference type="GO" id="GO:0003746">
    <property type="term" value="F:translation elongation factor activity"/>
    <property type="evidence" value="ECO:0007669"/>
    <property type="project" value="UniProtKB-KW"/>
</dbReference>
<feature type="domain" description="Transcription elongation factor GreA/GreB N-terminal" evidence="6">
    <location>
        <begin position="9"/>
        <end position="78"/>
    </location>
</feature>
<dbReference type="NCBIfam" id="NF002506">
    <property type="entry name" value="PRK01885.1"/>
    <property type="match status" value="1"/>
</dbReference>
<accession>A0A4R3YN59</accession>
<reference evidence="7 8" key="1">
    <citation type="submission" date="2019-03" db="EMBL/GenBank/DDBJ databases">
        <title>Genomic Encyclopedia of Type Strains, Phase IV (KMG-IV): sequencing the most valuable type-strain genomes for metagenomic binning, comparative biology and taxonomic classification.</title>
        <authorList>
            <person name="Goeker M."/>
        </authorList>
    </citation>
    <scope>NUCLEOTIDE SEQUENCE [LARGE SCALE GENOMIC DNA]</scope>
    <source>
        <strain evidence="7 8">DSM 19580</strain>
    </source>
</reference>
<dbReference type="FunFam" id="3.10.50.30:FF:000001">
    <property type="entry name" value="Transcription elongation factor GreA"/>
    <property type="match status" value="1"/>
</dbReference>
<keyword evidence="7" id="KW-0648">Protein biosynthesis</keyword>
<dbReference type="InterPro" id="IPR022691">
    <property type="entry name" value="Tscrpt_elong_fac_GreA/B_N"/>
</dbReference>
<dbReference type="PROSITE" id="PS00830">
    <property type="entry name" value="GREAB_2"/>
    <property type="match status" value="1"/>
</dbReference>
<dbReference type="SUPFAM" id="SSF46557">
    <property type="entry name" value="GreA transcript cleavage protein, N-terminal domain"/>
    <property type="match status" value="1"/>
</dbReference>
<dbReference type="GO" id="GO:0032784">
    <property type="term" value="P:regulation of DNA-templated transcription elongation"/>
    <property type="evidence" value="ECO:0007669"/>
    <property type="project" value="UniProtKB-UniRule"/>
</dbReference>
<dbReference type="EMBL" id="SMCR01000008">
    <property type="protein sequence ID" value="TCV93672.1"/>
    <property type="molecule type" value="Genomic_DNA"/>
</dbReference>
<evidence type="ECO:0000259" key="5">
    <source>
        <dbReference type="Pfam" id="PF01272"/>
    </source>
</evidence>
<dbReference type="NCBIfam" id="TIGR01461">
    <property type="entry name" value="greB"/>
    <property type="match status" value="1"/>
</dbReference>
<dbReference type="FunFam" id="1.10.287.180:FF:000001">
    <property type="entry name" value="Transcription elongation factor GreA"/>
    <property type="match status" value="1"/>
</dbReference>
<keyword evidence="3 4" id="KW-0804">Transcription</keyword>
<dbReference type="InterPro" id="IPR006358">
    <property type="entry name" value="Tscrpt_elong_fac_GreB"/>
</dbReference>
<evidence type="ECO:0000313" key="8">
    <source>
        <dbReference type="Proteomes" id="UP000295719"/>
    </source>
</evidence>
<dbReference type="InterPro" id="IPR036805">
    <property type="entry name" value="Tscrpt_elong_fac_GreA/B_N_sf"/>
</dbReference>
<dbReference type="GO" id="GO:0070063">
    <property type="term" value="F:RNA polymerase binding"/>
    <property type="evidence" value="ECO:0007669"/>
    <property type="project" value="InterPro"/>
</dbReference>
<dbReference type="GO" id="GO:0003677">
    <property type="term" value="F:DNA binding"/>
    <property type="evidence" value="ECO:0007669"/>
    <property type="project" value="UniProtKB-UniRule"/>
</dbReference>
<dbReference type="HAMAP" id="MF_00930">
    <property type="entry name" value="GreB"/>
    <property type="match status" value="1"/>
</dbReference>